<evidence type="ECO:0000256" key="5">
    <source>
        <dbReference type="ARBA" id="ARBA00022833"/>
    </source>
</evidence>
<feature type="domain" description="C2H2-type" evidence="10">
    <location>
        <begin position="411"/>
        <end position="433"/>
    </location>
</feature>
<evidence type="ECO:0000256" key="7">
    <source>
        <dbReference type="PROSITE-ProRule" id="PRU00042"/>
    </source>
</evidence>
<organism evidence="11 12">
    <name type="scientific">Amphiprion percula</name>
    <name type="common">Orange clownfish</name>
    <name type="synonym">Lutjanus percula</name>
    <dbReference type="NCBI Taxonomy" id="161767"/>
    <lineage>
        <taxon>Eukaryota</taxon>
        <taxon>Metazoa</taxon>
        <taxon>Chordata</taxon>
        <taxon>Craniata</taxon>
        <taxon>Vertebrata</taxon>
        <taxon>Euteleostomi</taxon>
        <taxon>Actinopterygii</taxon>
        <taxon>Neopterygii</taxon>
        <taxon>Teleostei</taxon>
        <taxon>Neoteleostei</taxon>
        <taxon>Acanthomorphata</taxon>
        <taxon>Ovalentaria</taxon>
        <taxon>Pomacentridae</taxon>
        <taxon>Amphiprion</taxon>
    </lineage>
</organism>
<dbReference type="Proteomes" id="UP000265080">
    <property type="component" value="Chromosome 19"/>
</dbReference>
<dbReference type="FunFam" id="3.30.160.60:FF:001345">
    <property type="entry name" value="zinc finger protein 646"/>
    <property type="match status" value="3"/>
</dbReference>
<accession>A0A3P8S9G6</accession>
<evidence type="ECO:0000313" key="11">
    <source>
        <dbReference type="Ensembl" id="ENSAPEP00000008921.1"/>
    </source>
</evidence>
<feature type="domain" description="C2H2-type" evidence="10">
    <location>
        <begin position="703"/>
        <end position="730"/>
    </location>
</feature>
<keyword evidence="12" id="KW-1185">Reference proteome</keyword>
<feature type="domain" description="C2H2-type" evidence="10">
    <location>
        <begin position="990"/>
        <end position="1017"/>
    </location>
</feature>
<feature type="domain" description="C2H2-type" evidence="10">
    <location>
        <begin position="1418"/>
        <end position="1445"/>
    </location>
</feature>
<dbReference type="PROSITE" id="PS00028">
    <property type="entry name" value="ZINC_FINGER_C2H2_1"/>
    <property type="match status" value="23"/>
</dbReference>
<feature type="domain" description="C2H2-type" evidence="10">
    <location>
        <begin position="839"/>
        <end position="866"/>
    </location>
</feature>
<dbReference type="PANTHER" id="PTHR24376:SF235">
    <property type="entry name" value="C2H2-TYPE DOMAIN-CONTAINING PROTEIN"/>
    <property type="match status" value="1"/>
</dbReference>
<feature type="domain" description="C2H2-type" evidence="10">
    <location>
        <begin position="1276"/>
        <end position="1303"/>
    </location>
</feature>
<dbReference type="GO" id="GO:0005634">
    <property type="term" value="C:nucleus"/>
    <property type="evidence" value="ECO:0007669"/>
    <property type="project" value="UniProtKB-SubCell"/>
</dbReference>
<dbReference type="Pfam" id="PF13912">
    <property type="entry name" value="zf-C2H2_6"/>
    <property type="match status" value="2"/>
</dbReference>
<dbReference type="Pfam" id="PF00096">
    <property type="entry name" value="zf-C2H2"/>
    <property type="match status" value="19"/>
</dbReference>
<feature type="domain" description="C2H2-type" evidence="10">
    <location>
        <begin position="812"/>
        <end position="834"/>
    </location>
</feature>
<dbReference type="FunFam" id="3.30.160.60:FF:000688">
    <property type="entry name" value="zinc finger protein 197 isoform X1"/>
    <property type="match status" value="1"/>
</dbReference>
<feature type="domain" description="C2H2-type" evidence="10">
    <location>
        <begin position="70"/>
        <end position="97"/>
    </location>
</feature>
<keyword evidence="6" id="KW-0539">Nucleus</keyword>
<feature type="region of interest" description="Disordered" evidence="9">
    <location>
        <begin position="625"/>
        <end position="650"/>
    </location>
</feature>
<feature type="coiled-coil region" evidence="8">
    <location>
        <begin position="882"/>
        <end position="909"/>
    </location>
</feature>
<evidence type="ECO:0000256" key="4">
    <source>
        <dbReference type="ARBA" id="ARBA00022771"/>
    </source>
</evidence>
<feature type="domain" description="C2H2-type" evidence="10">
    <location>
        <begin position="1391"/>
        <end position="1413"/>
    </location>
</feature>
<feature type="domain" description="C2H2-type" evidence="10">
    <location>
        <begin position="1183"/>
        <end position="1209"/>
    </location>
</feature>
<sequence>MAVQDSGRTMGFPCKQCGMVCHDMHDLLEHMDAHLQEEEERKYKCDECGRGYRHAGSLANHKKTHEVGSFQCNICGKENSNALALKSHLRSHTSQKKYSCAECGKSFRLATQLATHEKVHMFRREKKQLYTKVDMEYSTHEDELEIENDHPHHLREQSASVDDFTENSPSEDKSEVTYDETCDDTESRPYRCDICDKSYIHHRSLTNHKKTHQVGMFECTVCFKQFNNMAALYSHQRTHKARSGTDLNSPSESYADTPVDHFSPQSQDAPVNFCHLCQVLFPNDDEFEEHIQMHNSSSLSFGLQDTLSENHSVSYDNSIASPECNFYASPINNISSVSSVGNHGGFEPPQDKIRSNGHVYSECSSNNTPPYNSTQGEHANTLSPTLMPAQNTGSATEAEETSTVDSDERPFKCQICGKSYRHSGSLINHKRSHQVGIYQCSICRKSYPHLAALKSHLRLHKAQPSSFHLNTEGDWLSSEPLTLDNQQGCFSSQDADEEDDNNDHPVLGMDQENGVDHSNGELYHEQFNQDFSQDMTVHLPHNEHMMQRHMCADCGETFADIAGIKSHSCPLLQQQHNTTCSDYDSSSNLQASNGLGAIVNPGSDVDFHVVNGNHDQNYFEQNFHENTSSDQLNGDRDDDDTDEEDDDGDLYQCSICGNSYTSMRALRSHLRGHTQSNGTPASSGPSSMSSHEEVKDEDQGEMMICSTCGESFANRQDLVNHQLLHKDQVDNVNHVHMNSDVSESKEETESVICGRCGIFCTSYHHLTNHDCTAAERKDELKHTKEEVKVNDIAQHEDTNLIRETVDTGGRQYKCDQCGRSYRHAGSLLNHKKSHKTGVFRCLVCQKRFYNLLALKNHQRSHFDIKRHTCHECGKAFKIQKQLLNHLRRHKENQAKIQELNNQIQALMQMNGTRSAEGMQSLTSNANQAFTSTRRCKRLAEEKAMQTNLETSVKSEDTDEQRPFACDQCGRTYRHAGSLVNHRNSHKTGEYYCSVCNNTYSNQLAMKNHMRTHFAFKKHSCQNCGKGFRGKKQLLAHVCADLRKDGARGRRGLKSRAFKCKECKQTFPSVDQLAAHTCDGPSGSGDAQSNASPNKEERPFTCNICNRSYRHAGSLLNHKNTHKTGHFSCNFCSKPFTNPMALRNHTRIHTQKKKYVCLTCGKAFRLASILHNHQRVHNRVVSHFSCPVCGKSFQGRSGLKRHRCHRGQENATRSGVQQSERGDKCFTCDLCGRSYRHAGSLLNHKKTHSDNLYHCTLCLQTFPDPLTLQIHSQMRRHCCPECGKTFCLVAHLQSHMEVHSKDRTAVVCSICQQSFPNTASYQEHHDMHHAAQGPYQQSEPIHNNLCWDSGIDQSMGMGGLHSQVPPPLSHIPESIPNSQKSRDIFVSEEKSHVCEHCGRTYRHAGSLLNHKNSHKTGSFFCSVCQKEFTNLMALKNHRRIHTEPKRYQCLECGKAFRVSTQLICHRRIHTKEKPFACMLCDKSFSSKSNLRHHQKMHQSNQTYDSSFSMDANAFMDLDMGSFL</sequence>
<feature type="region of interest" description="Disordered" evidence="9">
    <location>
        <begin position="157"/>
        <end position="180"/>
    </location>
</feature>
<feature type="region of interest" description="Disordered" evidence="9">
    <location>
        <begin position="672"/>
        <end position="698"/>
    </location>
</feature>
<dbReference type="GO" id="GO:0000978">
    <property type="term" value="F:RNA polymerase II cis-regulatory region sequence-specific DNA binding"/>
    <property type="evidence" value="ECO:0007669"/>
    <property type="project" value="TreeGrafter"/>
</dbReference>
<evidence type="ECO:0000313" key="12">
    <source>
        <dbReference type="Proteomes" id="UP000265080"/>
    </source>
</evidence>
<reference evidence="11" key="2">
    <citation type="submission" date="2025-05" db="UniProtKB">
        <authorList>
            <consortium name="Ensembl"/>
        </authorList>
    </citation>
    <scope>IDENTIFICATION</scope>
</reference>
<feature type="domain" description="C2H2-type" evidence="10">
    <location>
        <begin position="1099"/>
        <end position="1121"/>
    </location>
</feature>
<feature type="domain" description="C2H2-type" evidence="10">
    <location>
        <begin position="1305"/>
        <end position="1333"/>
    </location>
</feature>
<dbReference type="PROSITE" id="PS50157">
    <property type="entry name" value="ZINC_FINGER_C2H2_2"/>
    <property type="match status" value="26"/>
</dbReference>
<dbReference type="OMA" id="MECHQER"/>
<keyword evidence="4 7" id="KW-0863">Zinc-finger</keyword>
<evidence type="ECO:0000256" key="2">
    <source>
        <dbReference type="ARBA" id="ARBA00022723"/>
    </source>
</evidence>
<dbReference type="GeneTree" id="ENSGT00940000164729"/>
<feature type="domain" description="C2H2-type" evidence="10">
    <location>
        <begin position="217"/>
        <end position="244"/>
    </location>
</feature>
<evidence type="ECO:0000256" key="1">
    <source>
        <dbReference type="ARBA" id="ARBA00004123"/>
    </source>
</evidence>
<dbReference type="SUPFAM" id="SSF57667">
    <property type="entry name" value="beta-beta-alpha zinc fingers"/>
    <property type="match status" value="15"/>
</dbReference>
<dbReference type="FunFam" id="3.30.160.60:FF:002682">
    <property type="entry name" value="Zinc finger protein 646"/>
    <property type="match status" value="1"/>
</dbReference>
<dbReference type="Gene3D" id="3.30.160.60">
    <property type="entry name" value="Classic Zinc Finger"/>
    <property type="match status" value="19"/>
</dbReference>
<dbReference type="InterPro" id="IPR036236">
    <property type="entry name" value="Znf_C2H2_sf"/>
</dbReference>
<feature type="domain" description="C2H2-type" evidence="10">
    <location>
        <begin position="1126"/>
        <end position="1153"/>
    </location>
</feature>
<evidence type="ECO:0000256" key="9">
    <source>
        <dbReference type="SAM" id="MobiDB-lite"/>
    </source>
</evidence>
<dbReference type="SMART" id="SM00355">
    <property type="entry name" value="ZnF_C2H2"/>
    <property type="match status" value="31"/>
</dbReference>
<keyword evidence="3" id="KW-0677">Repeat</keyword>
<dbReference type="FunFam" id="3.30.160.60:FF:000729">
    <property type="entry name" value="Zinc finger protein 646"/>
    <property type="match status" value="2"/>
</dbReference>
<dbReference type="FunFam" id="3.30.160.60:FF:000414">
    <property type="entry name" value="Zinc finger protein 398"/>
    <property type="match status" value="1"/>
</dbReference>
<dbReference type="STRING" id="161767.ENSAPEP00000008921"/>
<feature type="domain" description="C2H2-type" evidence="10">
    <location>
        <begin position="963"/>
        <end position="985"/>
    </location>
</feature>
<feature type="compositionally biased region" description="Acidic residues" evidence="9">
    <location>
        <begin position="636"/>
        <end position="649"/>
    </location>
</feature>
<feature type="compositionally biased region" description="Polar residues" evidence="9">
    <location>
        <begin position="362"/>
        <end position="393"/>
    </location>
</feature>
<reference evidence="11 12" key="1">
    <citation type="submission" date="2018-03" db="EMBL/GenBank/DDBJ databases">
        <title>Finding Nemo's genes: A chromosome-scale reference assembly of the genome of the orange clownfish Amphiprion percula.</title>
        <authorList>
            <person name="Lehmann R."/>
        </authorList>
    </citation>
    <scope>NUCLEOTIDE SEQUENCE</scope>
</reference>
<feature type="domain" description="C2H2-type" evidence="10">
    <location>
        <begin position="867"/>
        <end position="894"/>
    </location>
</feature>
<name>A0A3P8S9G6_AMPPE</name>
<dbReference type="PANTHER" id="PTHR24376">
    <property type="entry name" value="ZINC FINGER PROTEIN"/>
    <property type="match status" value="1"/>
</dbReference>
<keyword evidence="5" id="KW-0862">Zinc</keyword>
<dbReference type="Ensembl" id="ENSAPET00000009173.1">
    <property type="protein sequence ID" value="ENSAPEP00000008924.1"/>
    <property type="gene ID" value="ENSAPEG00000006427.1"/>
</dbReference>
<feature type="domain" description="C2H2-type" evidence="10">
    <location>
        <begin position="98"/>
        <end position="125"/>
    </location>
</feature>
<feature type="domain" description="C2H2-type" evidence="10">
    <location>
        <begin position="1446"/>
        <end position="1473"/>
    </location>
</feature>
<evidence type="ECO:0000256" key="3">
    <source>
        <dbReference type="ARBA" id="ARBA00022737"/>
    </source>
</evidence>
<feature type="domain" description="C2H2-type" evidence="10">
    <location>
        <begin position="12"/>
        <end position="39"/>
    </location>
</feature>
<evidence type="ECO:0000256" key="8">
    <source>
        <dbReference type="SAM" id="Coils"/>
    </source>
</evidence>
<dbReference type="GO" id="GO:0001228">
    <property type="term" value="F:DNA-binding transcription activator activity, RNA polymerase II-specific"/>
    <property type="evidence" value="ECO:0007669"/>
    <property type="project" value="TreeGrafter"/>
</dbReference>
<comment type="subcellular location">
    <subcellularLocation>
        <location evidence="1">Nucleus</location>
    </subcellularLocation>
</comment>
<dbReference type="GO" id="GO:0008270">
    <property type="term" value="F:zinc ion binding"/>
    <property type="evidence" value="ECO:0007669"/>
    <property type="project" value="UniProtKB-KW"/>
</dbReference>
<feature type="domain" description="C2H2-type" evidence="10">
    <location>
        <begin position="43"/>
        <end position="65"/>
    </location>
</feature>
<feature type="domain" description="C2H2-type" evidence="10">
    <location>
        <begin position="1225"/>
        <end position="1248"/>
    </location>
</feature>
<dbReference type="FunFam" id="3.30.160.60:FF:000100">
    <property type="entry name" value="Zinc finger 45-like"/>
    <property type="match status" value="1"/>
</dbReference>
<evidence type="ECO:0000256" key="6">
    <source>
        <dbReference type="ARBA" id="ARBA00023242"/>
    </source>
</evidence>
<feature type="domain" description="C2H2-type" evidence="10">
    <location>
        <begin position="651"/>
        <end position="678"/>
    </location>
</feature>
<feature type="region of interest" description="Disordered" evidence="9">
    <location>
        <begin position="342"/>
        <end position="404"/>
    </location>
</feature>
<dbReference type="Ensembl" id="ENSAPET00000009170.1">
    <property type="protein sequence ID" value="ENSAPEP00000008921.1"/>
    <property type="gene ID" value="ENSAPEG00000006427.1"/>
</dbReference>
<proteinExistence type="predicted"/>
<protein>
    <submittedName>
        <fullName evidence="11">Zinc finger protein 646</fullName>
    </submittedName>
</protein>
<dbReference type="FunFam" id="3.30.160.60:FF:002353">
    <property type="entry name" value="Zinc finger protein 646"/>
    <property type="match status" value="1"/>
</dbReference>
<dbReference type="FunFam" id="3.30.160.60:FF:000446">
    <property type="entry name" value="Zinc finger protein"/>
    <property type="match status" value="3"/>
</dbReference>
<evidence type="ECO:0000259" key="10">
    <source>
        <dbReference type="PROSITE" id="PS50157"/>
    </source>
</evidence>
<keyword evidence="8" id="KW-0175">Coiled coil</keyword>
<feature type="domain" description="C2H2-type" evidence="10">
    <location>
        <begin position="438"/>
        <end position="465"/>
    </location>
</feature>
<feature type="domain" description="C2H2-type" evidence="10">
    <location>
        <begin position="1154"/>
        <end position="1176"/>
    </location>
</feature>
<feature type="domain" description="C2H2-type" evidence="10">
    <location>
        <begin position="1474"/>
        <end position="1501"/>
    </location>
</feature>
<feature type="domain" description="C2H2-type" evidence="10">
    <location>
        <begin position="190"/>
        <end position="212"/>
    </location>
</feature>
<dbReference type="InterPro" id="IPR013087">
    <property type="entry name" value="Znf_C2H2_type"/>
</dbReference>
<keyword evidence="2" id="KW-0479">Metal-binding</keyword>